<accession>A0AAE0ZDU3</accession>
<protein>
    <submittedName>
        <fullName evidence="1">Uncharacterized protein</fullName>
    </submittedName>
</protein>
<proteinExistence type="predicted"/>
<comment type="caution">
    <text evidence="1">The sequence shown here is derived from an EMBL/GenBank/DDBJ whole genome shotgun (WGS) entry which is preliminary data.</text>
</comment>
<organism evidence="1 2">
    <name type="scientific">Elysia crispata</name>
    <name type="common">lettuce slug</name>
    <dbReference type="NCBI Taxonomy" id="231223"/>
    <lineage>
        <taxon>Eukaryota</taxon>
        <taxon>Metazoa</taxon>
        <taxon>Spiralia</taxon>
        <taxon>Lophotrochozoa</taxon>
        <taxon>Mollusca</taxon>
        <taxon>Gastropoda</taxon>
        <taxon>Heterobranchia</taxon>
        <taxon>Euthyneura</taxon>
        <taxon>Panpulmonata</taxon>
        <taxon>Sacoglossa</taxon>
        <taxon>Placobranchoidea</taxon>
        <taxon>Plakobranchidae</taxon>
        <taxon>Elysia</taxon>
    </lineage>
</organism>
<keyword evidence="2" id="KW-1185">Reference proteome</keyword>
<dbReference type="EMBL" id="JAWDGP010004149">
    <property type="protein sequence ID" value="KAK3767448.1"/>
    <property type="molecule type" value="Genomic_DNA"/>
</dbReference>
<reference evidence="1" key="1">
    <citation type="journal article" date="2023" name="G3 (Bethesda)">
        <title>A reference genome for the long-term kleptoplast-retaining sea slug Elysia crispata morphotype clarki.</title>
        <authorList>
            <person name="Eastman K.E."/>
            <person name="Pendleton A.L."/>
            <person name="Shaikh M.A."/>
            <person name="Suttiyut T."/>
            <person name="Ogas R."/>
            <person name="Tomko P."/>
            <person name="Gavelis G."/>
            <person name="Widhalm J.R."/>
            <person name="Wisecaver J.H."/>
        </authorList>
    </citation>
    <scope>NUCLEOTIDE SEQUENCE</scope>
    <source>
        <strain evidence="1">ECLA1</strain>
    </source>
</reference>
<sequence length="107" mass="12217">MRSHGPQFDMMDKLRALVYMLLFELACKTYGKVLGLTKNSRSLPGIKDKDGEAYWERQYSSLPIVKLISKLSLCGNRSEFKQRPCLVTPSLPTLPTYSLGYSQCFYP</sequence>
<evidence type="ECO:0000313" key="1">
    <source>
        <dbReference type="EMBL" id="KAK3767448.1"/>
    </source>
</evidence>
<dbReference type="Proteomes" id="UP001283361">
    <property type="component" value="Unassembled WGS sequence"/>
</dbReference>
<name>A0AAE0ZDU3_9GAST</name>
<evidence type="ECO:0000313" key="2">
    <source>
        <dbReference type="Proteomes" id="UP001283361"/>
    </source>
</evidence>
<dbReference type="AlphaFoldDB" id="A0AAE0ZDU3"/>
<gene>
    <name evidence="1" type="ORF">RRG08_032123</name>
</gene>